<keyword evidence="3" id="KW-1185">Reference proteome</keyword>
<evidence type="ECO:0008006" key="4">
    <source>
        <dbReference type="Google" id="ProtNLM"/>
    </source>
</evidence>
<dbReference type="PROSITE" id="PS51257">
    <property type="entry name" value="PROKAR_LIPOPROTEIN"/>
    <property type="match status" value="1"/>
</dbReference>
<proteinExistence type="predicted"/>
<evidence type="ECO:0000256" key="1">
    <source>
        <dbReference type="SAM" id="SignalP"/>
    </source>
</evidence>
<protein>
    <recommendedName>
        <fullName evidence="4">Lipoprotein</fullName>
    </recommendedName>
</protein>
<reference evidence="2 3" key="1">
    <citation type="submission" date="2023-04" db="EMBL/GenBank/DDBJ databases">
        <title>The genome sequence of Polyangium sorediatum DSM14670.</title>
        <authorList>
            <person name="Zhang X."/>
        </authorList>
    </citation>
    <scope>NUCLEOTIDE SEQUENCE [LARGE SCALE GENOMIC DNA]</scope>
    <source>
        <strain evidence="2 3">DSM 14670</strain>
    </source>
</reference>
<accession>A0ABT6NHY8</accession>
<dbReference type="EMBL" id="JARZHI010000001">
    <property type="protein sequence ID" value="MDI1427916.1"/>
    <property type="molecule type" value="Genomic_DNA"/>
</dbReference>
<evidence type="ECO:0000313" key="3">
    <source>
        <dbReference type="Proteomes" id="UP001160301"/>
    </source>
</evidence>
<sequence length="366" mass="38864">MSRWRETLVPILVLFSLQSITASACGGPDSSAATASGSGAGGAGGTDGVDEVIVGAGGYAPPDPPGPRDPDAVVKAAIFRESCYFLSLYPPPEVNRRIMEIYDIVQYDPLKRALDERVSCFKDKSNGCKAVEECLGVAKRMGHPCSDFACVDGVATRCSEGTGLDDLLDCEWLGLECRGESPWCYSAGEPCDSTYAANCKDGVPYECRYERVTRGLDCPAYGLQCYASTDGPYDMAGCGIPFEGNCGSVATEVAFRALDWHSGLSCVDSATVMTCFDRSQLPRDCTTVGEGFTCQPAKDLALEQFAYCGLASECQPGDPRVATCEGDSLVVCNAGRVEKIDCKSLGFDSCNAEKGTCSPAIRDFDL</sequence>
<evidence type="ECO:0000313" key="2">
    <source>
        <dbReference type="EMBL" id="MDI1427916.1"/>
    </source>
</evidence>
<dbReference type="Proteomes" id="UP001160301">
    <property type="component" value="Unassembled WGS sequence"/>
</dbReference>
<comment type="caution">
    <text evidence="2">The sequence shown here is derived from an EMBL/GenBank/DDBJ whole genome shotgun (WGS) entry which is preliminary data.</text>
</comment>
<organism evidence="2 3">
    <name type="scientific">Polyangium sorediatum</name>
    <dbReference type="NCBI Taxonomy" id="889274"/>
    <lineage>
        <taxon>Bacteria</taxon>
        <taxon>Pseudomonadati</taxon>
        <taxon>Myxococcota</taxon>
        <taxon>Polyangia</taxon>
        <taxon>Polyangiales</taxon>
        <taxon>Polyangiaceae</taxon>
        <taxon>Polyangium</taxon>
    </lineage>
</organism>
<keyword evidence="1" id="KW-0732">Signal</keyword>
<feature type="signal peptide" evidence="1">
    <location>
        <begin position="1"/>
        <end position="24"/>
    </location>
</feature>
<name>A0ABT6NHY8_9BACT</name>
<dbReference type="RefSeq" id="WP_136965111.1">
    <property type="nucleotide sequence ID" value="NZ_JARZHI010000001.1"/>
</dbReference>
<feature type="chain" id="PRO_5047452568" description="Lipoprotein" evidence="1">
    <location>
        <begin position="25"/>
        <end position="366"/>
    </location>
</feature>
<gene>
    <name evidence="2" type="ORF">QHF89_00340</name>
</gene>